<organism evidence="1 2">
    <name type="scientific">Octadecabacter dasysiphoniae</name>
    <dbReference type="NCBI Taxonomy" id="2909341"/>
    <lineage>
        <taxon>Bacteria</taxon>
        <taxon>Pseudomonadati</taxon>
        <taxon>Pseudomonadota</taxon>
        <taxon>Alphaproteobacteria</taxon>
        <taxon>Rhodobacterales</taxon>
        <taxon>Roseobacteraceae</taxon>
        <taxon>Octadecabacter</taxon>
    </lineage>
</organism>
<comment type="caution">
    <text evidence="1">The sequence shown here is derived from an EMBL/GenBank/DDBJ whole genome shotgun (WGS) entry which is preliminary data.</text>
</comment>
<accession>A0ABS9CVW2</accession>
<dbReference type="RefSeq" id="WP_235225635.1">
    <property type="nucleotide sequence ID" value="NZ_JAKGAQ010000002.1"/>
</dbReference>
<proteinExistence type="predicted"/>
<sequence length="140" mass="15331">MSASNTLSGSWTGRYDYDNVAFGVPVSFDAVLTETGSTLRGEIVEPNTFRTEETDTLIAVLVGTRNGSAVRFVKTYTDFEENDHPHYDGQVNATATRITGRWHFPGMPGVKGTFLLARTAQAAARKTTRATREMTFGDSD</sequence>
<gene>
    <name evidence="1" type="ORF">L0664_09870</name>
</gene>
<reference evidence="1 2" key="1">
    <citation type="submission" date="2022-01" db="EMBL/GenBank/DDBJ databases">
        <title>Octadecabacter sp. nov., isolated from a marine alga.</title>
        <authorList>
            <person name="Jin M.S."/>
            <person name="Kim H.M."/>
            <person name="Han D.M."/>
            <person name="Jung J.J."/>
            <person name="Jeon C.O."/>
        </authorList>
    </citation>
    <scope>NUCLEOTIDE SEQUENCE [LARGE SCALE GENOMIC DNA]</scope>
    <source>
        <strain evidence="1 2">G9-8</strain>
    </source>
</reference>
<dbReference type="EMBL" id="JAKGAQ010000002">
    <property type="protein sequence ID" value="MCF2871369.1"/>
    <property type="molecule type" value="Genomic_DNA"/>
</dbReference>
<evidence type="ECO:0000313" key="1">
    <source>
        <dbReference type="EMBL" id="MCF2871369.1"/>
    </source>
</evidence>
<protein>
    <submittedName>
        <fullName evidence="1">Uncharacterized protein</fullName>
    </submittedName>
</protein>
<name>A0ABS9CVW2_9RHOB</name>
<dbReference type="Proteomes" id="UP001200557">
    <property type="component" value="Unassembled WGS sequence"/>
</dbReference>
<evidence type="ECO:0000313" key="2">
    <source>
        <dbReference type="Proteomes" id="UP001200557"/>
    </source>
</evidence>
<keyword evidence="2" id="KW-1185">Reference proteome</keyword>